<proteinExistence type="inferred from homology"/>
<organism evidence="2 3">
    <name type="scientific">Candidatus Nitrospira inopinata</name>
    <dbReference type="NCBI Taxonomy" id="1715989"/>
    <lineage>
        <taxon>Bacteria</taxon>
        <taxon>Pseudomonadati</taxon>
        <taxon>Nitrospirota</taxon>
        <taxon>Nitrospiria</taxon>
        <taxon>Nitrospirales</taxon>
        <taxon>Nitrospiraceae</taxon>
        <taxon>Nitrospira</taxon>
    </lineage>
</organism>
<dbReference type="InterPro" id="IPR002634">
    <property type="entry name" value="BolA"/>
</dbReference>
<dbReference type="PANTHER" id="PTHR46230">
    <property type="match status" value="1"/>
</dbReference>
<comment type="similarity">
    <text evidence="1">Belongs to the BolA/IbaG family.</text>
</comment>
<dbReference type="Proteomes" id="UP000066284">
    <property type="component" value="Chromosome 1"/>
</dbReference>
<dbReference type="PIRSF" id="PIRSF003113">
    <property type="entry name" value="BolA"/>
    <property type="match status" value="1"/>
</dbReference>
<dbReference type="KEGG" id="nio:NITINOP_1549"/>
<accession>A0A0S4KQ15</accession>
<dbReference type="Gene3D" id="3.30.300.90">
    <property type="entry name" value="BolA-like"/>
    <property type="match status" value="1"/>
</dbReference>
<evidence type="ECO:0000313" key="2">
    <source>
        <dbReference type="EMBL" id="CUQ66524.1"/>
    </source>
</evidence>
<evidence type="ECO:0000256" key="1">
    <source>
        <dbReference type="RuleBase" id="RU003860"/>
    </source>
</evidence>
<reference evidence="3" key="1">
    <citation type="submission" date="2015-09" db="EMBL/GenBank/DDBJ databases">
        <authorList>
            <person name="Daims H."/>
        </authorList>
    </citation>
    <scope>NUCLEOTIDE SEQUENCE [LARGE SCALE GENOMIC DNA]</scope>
</reference>
<evidence type="ECO:0008006" key="4">
    <source>
        <dbReference type="Google" id="ProtNLM"/>
    </source>
</evidence>
<keyword evidence="3" id="KW-1185">Reference proteome</keyword>
<sequence>MAGKFLRTDRTSRGGLVITEETLTDYIRKGMPDAAVTVTDRTGTGDHLKVFVISSAFEGKTLLDRHRMIYQALDVPLKDGRIHALELTAKTPEETGKTSD</sequence>
<protein>
    <recommendedName>
        <fullName evidence="4">BolA family transcriptional regulator</fullName>
    </recommendedName>
</protein>
<dbReference type="InterPro" id="IPR036065">
    <property type="entry name" value="BolA-like_sf"/>
</dbReference>
<name>A0A0S4KQ15_9BACT</name>
<evidence type="ECO:0000313" key="3">
    <source>
        <dbReference type="Proteomes" id="UP000066284"/>
    </source>
</evidence>
<gene>
    <name evidence="2" type="ORF">NITINOP_1549</name>
</gene>
<dbReference type="Pfam" id="PF01722">
    <property type="entry name" value="BolA"/>
    <property type="match status" value="1"/>
</dbReference>
<dbReference type="EMBL" id="LN885086">
    <property type="protein sequence ID" value="CUQ66524.1"/>
    <property type="molecule type" value="Genomic_DNA"/>
</dbReference>
<dbReference type="STRING" id="1715989.NITINOP_1549"/>
<dbReference type="AlphaFoldDB" id="A0A0S4KQ15"/>
<dbReference type="GO" id="GO:0016226">
    <property type="term" value="P:iron-sulfur cluster assembly"/>
    <property type="evidence" value="ECO:0007669"/>
    <property type="project" value="TreeGrafter"/>
</dbReference>
<dbReference type="SUPFAM" id="SSF82657">
    <property type="entry name" value="BolA-like"/>
    <property type="match status" value="1"/>
</dbReference>
<dbReference type="PANTHER" id="PTHR46230:SF4">
    <property type="entry name" value="PROTEIN BOLA4, CHLOROPLASTIC_MITOCHONDRIAL"/>
    <property type="match status" value="1"/>
</dbReference>